<gene>
    <name evidence="8" type="ORF">A8806_107174</name>
</gene>
<evidence type="ECO:0000256" key="1">
    <source>
        <dbReference type="ARBA" id="ARBA00004196"/>
    </source>
</evidence>
<dbReference type="Pfam" id="PF00578">
    <property type="entry name" value="AhpC-TSA"/>
    <property type="match status" value="1"/>
</dbReference>
<organism evidence="8 9">
    <name type="scientific">Faecalicatena orotica</name>
    <dbReference type="NCBI Taxonomy" id="1544"/>
    <lineage>
        <taxon>Bacteria</taxon>
        <taxon>Bacillati</taxon>
        <taxon>Bacillota</taxon>
        <taxon>Clostridia</taxon>
        <taxon>Lachnospirales</taxon>
        <taxon>Lachnospiraceae</taxon>
        <taxon>Faecalicatena</taxon>
    </lineage>
</organism>
<protein>
    <submittedName>
        <fullName evidence="8">Thiol-disulfide isomerase/thioredoxin</fullName>
    </submittedName>
</protein>
<keyword evidence="9" id="KW-1185">Reference proteome</keyword>
<dbReference type="AlphaFoldDB" id="A0A2Y9BIJ8"/>
<dbReference type="PANTHER" id="PTHR42852:SF6">
    <property type="entry name" value="THIOL:DISULFIDE INTERCHANGE PROTEIN DSBE"/>
    <property type="match status" value="1"/>
</dbReference>
<reference evidence="8 9" key="1">
    <citation type="submission" date="2018-05" db="EMBL/GenBank/DDBJ databases">
        <title>The Hungate 1000. A catalogue of reference genomes from the rumen microbiome.</title>
        <authorList>
            <person name="Kelly W."/>
        </authorList>
    </citation>
    <scope>NUCLEOTIDE SEQUENCE [LARGE SCALE GENOMIC DNA]</scope>
    <source>
        <strain evidence="8 9">NLAE-zl-C242</strain>
    </source>
</reference>
<keyword evidence="3" id="KW-0812">Transmembrane</keyword>
<evidence type="ECO:0000313" key="9">
    <source>
        <dbReference type="Proteomes" id="UP000245845"/>
    </source>
</evidence>
<dbReference type="Gene3D" id="3.40.30.10">
    <property type="entry name" value="Glutaredoxin"/>
    <property type="match status" value="1"/>
</dbReference>
<keyword evidence="2" id="KW-0201">Cytochrome c-type biogenesis</keyword>
<dbReference type="GO" id="GO:0016853">
    <property type="term" value="F:isomerase activity"/>
    <property type="evidence" value="ECO:0007669"/>
    <property type="project" value="UniProtKB-KW"/>
</dbReference>
<dbReference type="SUPFAM" id="SSF52833">
    <property type="entry name" value="Thioredoxin-like"/>
    <property type="match status" value="1"/>
</dbReference>
<dbReference type="InterPro" id="IPR050553">
    <property type="entry name" value="Thioredoxin_ResA/DsbE_sf"/>
</dbReference>
<evidence type="ECO:0000256" key="2">
    <source>
        <dbReference type="ARBA" id="ARBA00022748"/>
    </source>
</evidence>
<dbReference type="Proteomes" id="UP000245845">
    <property type="component" value="Unassembled WGS sequence"/>
</dbReference>
<dbReference type="PANTHER" id="PTHR42852">
    <property type="entry name" value="THIOL:DISULFIDE INTERCHANGE PROTEIN DSBE"/>
    <property type="match status" value="1"/>
</dbReference>
<feature type="domain" description="Thioredoxin" evidence="7">
    <location>
        <begin position="38"/>
        <end position="171"/>
    </location>
</feature>
<dbReference type="PROSITE" id="PS51352">
    <property type="entry name" value="THIOREDOXIN_2"/>
    <property type="match status" value="1"/>
</dbReference>
<accession>A0A2Y9BIJ8</accession>
<evidence type="ECO:0000259" key="7">
    <source>
        <dbReference type="PROSITE" id="PS51352"/>
    </source>
</evidence>
<name>A0A2Y9BIJ8_9FIRM</name>
<keyword evidence="6" id="KW-0732">Signal</keyword>
<dbReference type="InterPro" id="IPR000866">
    <property type="entry name" value="AhpC/TSA"/>
</dbReference>
<keyword evidence="3" id="KW-0735">Signal-anchor</keyword>
<dbReference type="EMBL" id="QGDL01000007">
    <property type="protein sequence ID" value="PWJ29025.1"/>
    <property type="molecule type" value="Genomic_DNA"/>
</dbReference>
<dbReference type="GO" id="GO:0016491">
    <property type="term" value="F:oxidoreductase activity"/>
    <property type="evidence" value="ECO:0007669"/>
    <property type="project" value="InterPro"/>
</dbReference>
<comment type="subcellular location">
    <subcellularLocation>
        <location evidence="1">Cell envelope</location>
    </subcellularLocation>
</comment>
<evidence type="ECO:0000313" key="8">
    <source>
        <dbReference type="EMBL" id="PWJ29025.1"/>
    </source>
</evidence>
<evidence type="ECO:0000256" key="5">
    <source>
        <dbReference type="ARBA" id="ARBA00023284"/>
    </source>
</evidence>
<evidence type="ECO:0000256" key="3">
    <source>
        <dbReference type="ARBA" id="ARBA00022968"/>
    </source>
</evidence>
<dbReference type="GO" id="GO:0017004">
    <property type="term" value="P:cytochrome complex assembly"/>
    <property type="evidence" value="ECO:0007669"/>
    <property type="project" value="UniProtKB-KW"/>
</dbReference>
<dbReference type="GO" id="GO:0016209">
    <property type="term" value="F:antioxidant activity"/>
    <property type="evidence" value="ECO:0007669"/>
    <property type="project" value="InterPro"/>
</dbReference>
<dbReference type="InterPro" id="IPR036249">
    <property type="entry name" value="Thioredoxin-like_sf"/>
</dbReference>
<dbReference type="OrthoDB" id="9796554at2"/>
<evidence type="ECO:0000256" key="6">
    <source>
        <dbReference type="SAM" id="SignalP"/>
    </source>
</evidence>
<dbReference type="RefSeq" id="WP_109731560.1">
    <property type="nucleotide sequence ID" value="NZ_BAAACK010000011.1"/>
</dbReference>
<proteinExistence type="predicted"/>
<dbReference type="InterPro" id="IPR013766">
    <property type="entry name" value="Thioredoxin_domain"/>
</dbReference>
<evidence type="ECO:0000256" key="4">
    <source>
        <dbReference type="ARBA" id="ARBA00023157"/>
    </source>
</evidence>
<dbReference type="CDD" id="cd02966">
    <property type="entry name" value="TlpA_like_family"/>
    <property type="match status" value="1"/>
</dbReference>
<feature type="chain" id="PRO_5043162189" evidence="6">
    <location>
        <begin position="27"/>
        <end position="197"/>
    </location>
</feature>
<sequence>MKKRIFLFTILTCAALMLSACQKSTGADDTKKDAPEMTEDSYAFENFKLQRLDGTETDLNSLLQKAELTVVNIWDPACETCPDEMKIFSELSGQYSGKGIQVVGIVRGVTKEKDEDALAVIADTDAHYIHLLDSDELDKQILDQFPDTPTTIFISRDGRQLGTAYTKAEDKAFWETEFEKYHSQVCENDHPADCAVG</sequence>
<keyword evidence="5" id="KW-0676">Redox-active center</keyword>
<dbReference type="PROSITE" id="PS51257">
    <property type="entry name" value="PROKAR_LIPOPROTEIN"/>
    <property type="match status" value="1"/>
</dbReference>
<feature type="signal peptide" evidence="6">
    <location>
        <begin position="1"/>
        <end position="26"/>
    </location>
</feature>
<comment type="caution">
    <text evidence="8">The sequence shown here is derived from an EMBL/GenBank/DDBJ whole genome shotgun (WGS) entry which is preliminary data.</text>
</comment>
<keyword evidence="4" id="KW-1015">Disulfide bond</keyword>
<dbReference type="GO" id="GO:0030313">
    <property type="term" value="C:cell envelope"/>
    <property type="evidence" value="ECO:0007669"/>
    <property type="project" value="UniProtKB-SubCell"/>
</dbReference>
<keyword evidence="8" id="KW-0413">Isomerase</keyword>